<evidence type="ECO:0000256" key="13">
    <source>
        <dbReference type="ARBA" id="ARBA00033093"/>
    </source>
</evidence>
<accession>A0A561WF35</accession>
<dbReference type="RefSeq" id="WP_154940666.1">
    <property type="nucleotide sequence ID" value="NZ_VIXA01000002.1"/>
</dbReference>
<dbReference type="EMBL" id="VIXA01000002">
    <property type="protein sequence ID" value="TWG22421.1"/>
    <property type="molecule type" value="Genomic_DNA"/>
</dbReference>
<evidence type="ECO:0000259" key="17">
    <source>
        <dbReference type="Pfam" id="PF00586"/>
    </source>
</evidence>
<evidence type="ECO:0000256" key="15">
    <source>
        <dbReference type="HAMAP-Rule" id="MF_00741"/>
    </source>
</evidence>
<dbReference type="Gene3D" id="3.30.1330.10">
    <property type="entry name" value="PurM-like, N-terminal domain"/>
    <property type="match status" value="1"/>
</dbReference>
<comment type="catalytic activity">
    <reaction evidence="14 15">
        <text>2-formamido-N(1)-(5-O-phospho-beta-D-ribosyl)acetamidine + ATP = 5-amino-1-(5-phospho-beta-D-ribosyl)imidazole + ADP + phosphate + H(+)</text>
        <dbReference type="Rhea" id="RHEA:23032"/>
        <dbReference type="ChEBI" id="CHEBI:15378"/>
        <dbReference type="ChEBI" id="CHEBI:30616"/>
        <dbReference type="ChEBI" id="CHEBI:43474"/>
        <dbReference type="ChEBI" id="CHEBI:137981"/>
        <dbReference type="ChEBI" id="CHEBI:147287"/>
        <dbReference type="ChEBI" id="CHEBI:456216"/>
        <dbReference type="EC" id="6.3.3.1"/>
    </reaction>
</comment>
<dbReference type="Gene3D" id="3.90.650.10">
    <property type="entry name" value="PurM-like C-terminal domain"/>
    <property type="match status" value="1"/>
</dbReference>
<comment type="subcellular location">
    <subcellularLocation>
        <location evidence="1 15">Cytoplasm</location>
    </subcellularLocation>
</comment>
<dbReference type="Pfam" id="PF00586">
    <property type="entry name" value="AIRS"/>
    <property type="match status" value="1"/>
</dbReference>
<dbReference type="AlphaFoldDB" id="A0A561WF35"/>
<comment type="caution">
    <text evidence="19">The sequence shown here is derived from an EMBL/GenBank/DDBJ whole genome shotgun (WGS) entry which is preliminary data.</text>
</comment>
<dbReference type="InterPro" id="IPR004733">
    <property type="entry name" value="PurM_cligase"/>
</dbReference>
<name>A0A561WF35_9ACTN</name>
<keyword evidence="20" id="KW-1185">Reference proteome</keyword>
<protein>
    <recommendedName>
        <fullName evidence="5 15">Phosphoribosylformylglycinamidine cyclo-ligase</fullName>
        <ecNumber evidence="4 15">6.3.3.1</ecNumber>
    </recommendedName>
    <alternativeName>
        <fullName evidence="12 15">AIR synthase</fullName>
    </alternativeName>
    <alternativeName>
        <fullName evidence="13 15">AIRS</fullName>
    </alternativeName>
    <alternativeName>
        <fullName evidence="11 15">Phosphoribosyl-aminoimidazole synthetase</fullName>
    </alternativeName>
</protein>
<dbReference type="SUPFAM" id="SSF55326">
    <property type="entry name" value="PurM N-terminal domain-like"/>
    <property type="match status" value="1"/>
</dbReference>
<evidence type="ECO:0000313" key="19">
    <source>
        <dbReference type="EMBL" id="TWG22421.1"/>
    </source>
</evidence>
<dbReference type="InterPro" id="IPR016188">
    <property type="entry name" value="PurM-like_N"/>
</dbReference>
<dbReference type="EC" id="6.3.3.1" evidence="4 15"/>
<evidence type="ECO:0000256" key="10">
    <source>
        <dbReference type="ARBA" id="ARBA00022840"/>
    </source>
</evidence>
<dbReference type="Pfam" id="PF02769">
    <property type="entry name" value="AIRS_C"/>
    <property type="match status" value="1"/>
</dbReference>
<evidence type="ECO:0000313" key="20">
    <source>
        <dbReference type="Proteomes" id="UP000319927"/>
    </source>
</evidence>
<dbReference type="NCBIfam" id="TIGR00878">
    <property type="entry name" value="purM"/>
    <property type="match status" value="1"/>
</dbReference>
<evidence type="ECO:0000256" key="12">
    <source>
        <dbReference type="ARBA" id="ARBA00032931"/>
    </source>
</evidence>
<dbReference type="PANTHER" id="PTHR10520:SF12">
    <property type="entry name" value="TRIFUNCTIONAL PURINE BIOSYNTHETIC PROTEIN ADENOSINE-3"/>
    <property type="match status" value="1"/>
</dbReference>
<dbReference type="InterPro" id="IPR036676">
    <property type="entry name" value="PurM-like_C_sf"/>
</dbReference>
<dbReference type="GO" id="GO:0004641">
    <property type="term" value="F:phosphoribosylformylglycinamidine cyclo-ligase activity"/>
    <property type="evidence" value="ECO:0007669"/>
    <property type="project" value="UniProtKB-UniRule"/>
</dbReference>
<feature type="domain" description="PurM-like N-terminal" evidence="17">
    <location>
        <begin position="91"/>
        <end position="195"/>
    </location>
</feature>
<sequence length="384" mass="40598">MTHVSERSGAGSSPTGAGGDRQPWTAGSGRTARKRSVSYADAGVSIEAGDRAVELLKSKVKQTRRPEVMGDLGGFAGLFRLDTKKYKNPILASSTDGVGTKLVIAQQMDIHDTVGIDLVAMVVDDLVACGAEPLFLLDYIATGEVVPDKVAEIGAGIADGCRYAGCALLGGETAEHPGVLRPDEYDISATGVGVVEESDILSPERVEVGDVVIAMRSSGLHSNGYSLVRHVLLGAGRMRLDVVIEDFGRQRTLGEELLTPTKIYAQDCLKLIAEAEVRALAHVTGGGIPGNLVRVLPEHVDAVVNRSTWKPQPVFDLIQSKGRIEDPEMEATFNMGVGMFAIVSAEDADRALATLTGRGVDAWQAGEIIEGSGNVQMIGQHTRG</sequence>
<gene>
    <name evidence="15" type="primary">purM</name>
    <name evidence="19" type="ORF">FHX75_12949</name>
</gene>
<keyword evidence="8 15" id="KW-0547">Nucleotide-binding</keyword>
<organism evidence="19 20">
    <name type="scientific">Micromonospora palomenae</name>
    <dbReference type="NCBI Taxonomy" id="1461247"/>
    <lineage>
        <taxon>Bacteria</taxon>
        <taxon>Bacillati</taxon>
        <taxon>Actinomycetota</taxon>
        <taxon>Actinomycetes</taxon>
        <taxon>Micromonosporales</taxon>
        <taxon>Micromonosporaceae</taxon>
        <taxon>Micromonospora</taxon>
    </lineage>
</organism>
<dbReference type="FunFam" id="3.90.650.10:FF:000011">
    <property type="entry name" value="Phosphoribosylformylglycinamidine cyclo-ligase"/>
    <property type="match status" value="1"/>
</dbReference>
<evidence type="ECO:0000256" key="8">
    <source>
        <dbReference type="ARBA" id="ARBA00022741"/>
    </source>
</evidence>
<evidence type="ECO:0000256" key="7">
    <source>
        <dbReference type="ARBA" id="ARBA00022598"/>
    </source>
</evidence>
<dbReference type="GO" id="GO:0004637">
    <property type="term" value="F:phosphoribosylamine-glycine ligase activity"/>
    <property type="evidence" value="ECO:0007669"/>
    <property type="project" value="TreeGrafter"/>
</dbReference>
<dbReference type="GO" id="GO:0006189">
    <property type="term" value="P:'de novo' IMP biosynthetic process"/>
    <property type="evidence" value="ECO:0007669"/>
    <property type="project" value="UniProtKB-UniRule"/>
</dbReference>
<evidence type="ECO:0000256" key="2">
    <source>
        <dbReference type="ARBA" id="ARBA00004686"/>
    </source>
</evidence>
<dbReference type="GO" id="GO:0005829">
    <property type="term" value="C:cytosol"/>
    <property type="evidence" value="ECO:0007669"/>
    <property type="project" value="TreeGrafter"/>
</dbReference>
<keyword evidence="10 15" id="KW-0067">ATP-binding</keyword>
<dbReference type="GO" id="GO:0005524">
    <property type="term" value="F:ATP binding"/>
    <property type="evidence" value="ECO:0007669"/>
    <property type="project" value="UniProtKB-KW"/>
</dbReference>
<evidence type="ECO:0000256" key="1">
    <source>
        <dbReference type="ARBA" id="ARBA00004496"/>
    </source>
</evidence>
<proteinExistence type="inferred from homology"/>
<dbReference type="HAMAP" id="MF_00741">
    <property type="entry name" value="AIRS"/>
    <property type="match status" value="1"/>
</dbReference>
<evidence type="ECO:0000256" key="11">
    <source>
        <dbReference type="ARBA" id="ARBA00031908"/>
    </source>
</evidence>
<dbReference type="Proteomes" id="UP000319927">
    <property type="component" value="Unassembled WGS sequence"/>
</dbReference>
<dbReference type="GO" id="GO:0046084">
    <property type="term" value="P:adenine biosynthetic process"/>
    <property type="evidence" value="ECO:0007669"/>
    <property type="project" value="TreeGrafter"/>
</dbReference>
<dbReference type="PANTHER" id="PTHR10520">
    <property type="entry name" value="TRIFUNCTIONAL PURINE BIOSYNTHETIC PROTEIN ADENOSINE-3-RELATED"/>
    <property type="match status" value="1"/>
</dbReference>
<evidence type="ECO:0000256" key="3">
    <source>
        <dbReference type="ARBA" id="ARBA00010280"/>
    </source>
</evidence>
<evidence type="ECO:0000256" key="14">
    <source>
        <dbReference type="ARBA" id="ARBA00049057"/>
    </source>
</evidence>
<comment type="pathway">
    <text evidence="2 15">Purine metabolism; IMP biosynthesis via de novo pathway; 5-amino-1-(5-phospho-D-ribosyl)imidazole from N(2)-formyl-N(1)-(5-phospho-D-ribosyl)glycinamide: step 2/2.</text>
</comment>
<evidence type="ECO:0000256" key="6">
    <source>
        <dbReference type="ARBA" id="ARBA00022490"/>
    </source>
</evidence>
<comment type="similarity">
    <text evidence="3 15">Belongs to the AIR synthase family.</text>
</comment>
<reference evidence="19 20" key="1">
    <citation type="submission" date="2019-06" db="EMBL/GenBank/DDBJ databases">
        <title>Sequencing the genomes of 1000 actinobacteria strains.</title>
        <authorList>
            <person name="Klenk H.-P."/>
        </authorList>
    </citation>
    <scope>NUCLEOTIDE SEQUENCE [LARGE SCALE GENOMIC DNA]</scope>
    <source>
        <strain evidence="19 20">DSM 102131</strain>
    </source>
</reference>
<keyword evidence="9 15" id="KW-0658">Purine biosynthesis</keyword>
<dbReference type="InterPro" id="IPR010918">
    <property type="entry name" value="PurM-like_C_dom"/>
</dbReference>
<dbReference type="InterPro" id="IPR036921">
    <property type="entry name" value="PurM-like_N_sf"/>
</dbReference>
<evidence type="ECO:0000256" key="16">
    <source>
        <dbReference type="SAM" id="MobiDB-lite"/>
    </source>
</evidence>
<dbReference type="OrthoDB" id="9777881at2"/>
<keyword evidence="7 15" id="KW-0436">Ligase</keyword>
<keyword evidence="6 15" id="KW-0963">Cytoplasm</keyword>
<dbReference type="CDD" id="cd02196">
    <property type="entry name" value="PurM"/>
    <property type="match status" value="1"/>
</dbReference>
<feature type="domain" description="PurM-like C-terminal" evidence="18">
    <location>
        <begin position="207"/>
        <end position="373"/>
    </location>
</feature>
<feature type="region of interest" description="Disordered" evidence="16">
    <location>
        <begin position="1"/>
        <end position="34"/>
    </location>
</feature>
<evidence type="ECO:0000256" key="9">
    <source>
        <dbReference type="ARBA" id="ARBA00022755"/>
    </source>
</evidence>
<dbReference type="SUPFAM" id="SSF56042">
    <property type="entry name" value="PurM C-terminal domain-like"/>
    <property type="match status" value="1"/>
</dbReference>
<evidence type="ECO:0000256" key="5">
    <source>
        <dbReference type="ARBA" id="ARBA00020367"/>
    </source>
</evidence>
<evidence type="ECO:0000259" key="18">
    <source>
        <dbReference type="Pfam" id="PF02769"/>
    </source>
</evidence>
<dbReference type="UniPathway" id="UPA00074">
    <property type="reaction ID" value="UER00129"/>
</dbReference>
<evidence type="ECO:0000256" key="4">
    <source>
        <dbReference type="ARBA" id="ARBA00013047"/>
    </source>
</evidence>
<dbReference type="FunFam" id="3.30.1330.10:FF:000001">
    <property type="entry name" value="Phosphoribosylformylglycinamidine cyclo-ligase"/>
    <property type="match status" value="1"/>
</dbReference>